<evidence type="ECO:0000256" key="1">
    <source>
        <dbReference type="ARBA" id="ARBA00006464"/>
    </source>
</evidence>
<proteinExistence type="inferred from homology"/>
<name>A0A4Y3I306_9VIBR</name>
<evidence type="ECO:0000259" key="3">
    <source>
        <dbReference type="Pfam" id="PF02397"/>
    </source>
</evidence>
<feature type="transmembrane region" description="Helical" evidence="2">
    <location>
        <begin position="95"/>
        <end position="113"/>
    </location>
</feature>
<dbReference type="OrthoDB" id="9808602at2"/>
<dbReference type="PANTHER" id="PTHR30576">
    <property type="entry name" value="COLANIC BIOSYNTHESIS UDP-GLUCOSE LIPID CARRIER TRANSFERASE"/>
    <property type="match status" value="1"/>
</dbReference>
<feature type="transmembrane region" description="Helical" evidence="2">
    <location>
        <begin position="226"/>
        <end position="246"/>
    </location>
</feature>
<evidence type="ECO:0000313" key="4">
    <source>
        <dbReference type="EMBL" id="GEA52824.1"/>
    </source>
</evidence>
<keyword evidence="2" id="KW-0812">Transmembrane</keyword>
<keyword evidence="5" id="KW-1185">Reference proteome</keyword>
<dbReference type="PANTHER" id="PTHR30576:SF0">
    <property type="entry name" value="UNDECAPRENYL-PHOSPHATE N-ACETYLGALACTOSAMINYL 1-PHOSPHATE TRANSFERASE-RELATED"/>
    <property type="match status" value="1"/>
</dbReference>
<organism evidence="4 5">
    <name type="scientific">Vibrio inusitatus NBRC 102082</name>
    <dbReference type="NCBI Taxonomy" id="1219070"/>
    <lineage>
        <taxon>Bacteria</taxon>
        <taxon>Pseudomonadati</taxon>
        <taxon>Pseudomonadota</taxon>
        <taxon>Gammaproteobacteria</taxon>
        <taxon>Vibrionales</taxon>
        <taxon>Vibrionaceae</taxon>
        <taxon>Vibrio</taxon>
    </lineage>
</organism>
<feature type="transmembrane region" description="Helical" evidence="2">
    <location>
        <begin position="67"/>
        <end position="89"/>
    </location>
</feature>
<reference evidence="4 5" key="1">
    <citation type="submission" date="2019-06" db="EMBL/GenBank/DDBJ databases">
        <title>Whole genome shotgun sequence of Vibrio inusitatus NBRC 102082.</title>
        <authorList>
            <person name="Hosoyama A."/>
            <person name="Uohara A."/>
            <person name="Ohji S."/>
            <person name="Ichikawa N."/>
        </authorList>
    </citation>
    <scope>NUCLEOTIDE SEQUENCE [LARGE SCALE GENOMIC DNA]</scope>
    <source>
        <strain evidence="4 5">NBRC 102082</strain>
    </source>
</reference>
<dbReference type="EMBL" id="BJLF01000027">
    <property type="protein sequence ID" value="GEA52824.1"/>
    <property type="molecule type" value="Genomic_DNA"/>
</dbReference>
<dbReference type="RefSeq" id="WP_141347228.1">
    <property type="nucleotide sequence ID" value="NZ_BJLF01000027.1"/>
</dbReference>
<evidence type="ECO:0000313" key="5">
    <source>
        <dbReference type="Proteomes" id="UP000318717"/>
    </source>
</evidence>
<comment type="caution">
    <text evidence="4">The sequence shown here is derived from an EMBL/GenBank/DDBJ whole genome shotgun (WGS) entry which is preliminary data.</text>
</comment>
<dbReference type="Proteomes" id="UP000318717">
    <property type="component" value="Unassembled WGS sequence"/>
</dbReference>
<dbReference type="GO" id="GO:0016780">
    <property type="term" value="F:phosphotransferase activity, for other substituted phosphate groups"/>
    <property type="evidence" value="ECO:0007669"/>
    <property type="project" value="TreeGrafter"/>
</dbReference>
<sequence length="407" mass="46268">MRFSKISLMHGLAIAIVIVVVQVWGGIVYAEPQISITNSSIGVVACFYISLLLIPPPIPSILKRKRYPVIAVLLGCYCVHIAAIAFMRIDYSRPVLLTGFGFTFAWFIIFRFFQTKNMELILYRFSTVDSLRFAPFSSIKLIDTTDATQVNDIKLGVVSDFHQPLNQNDSRLLAECSLHDIPIYHADLLIERLSKQVNTENLNPISITLFSPSPTYIKVKYVLESLFVIVAAPISLFLAAVTAFVIKFNSPEEPILYKQKRIGYRGKTFTMYKFRTMSSDEETDESFATSELHRVDTLGHFLRKSRLDEVPQLFNVLKGEMALIGPRPEQPGLAKTFQDSIPFYSYRHTIKPGITGWAQIEQGYTDSNEATSKKLGFDLYYIKNLNINLDIYILLKTIKIVLFRKGM</sequence>
<accession>A0A4Y3I306</accession>
<comment type="similarity">
    <text evidence="1">Belongs to the bacterial sugar transferase family.</text>
</comment>
<dbReference type="InterPro" id="IPR003362">
    <property type="entry name" value="Bact_transf"/>
</dbReference>
<keyword evidence="2" id="KW-0472">Membrane</keyword>
<feature type="transmembrane region" description="Helical" evidence="2">
    <location>
        <begin position="12"/>
        <end position="30"/>
    </location>
</feature>
<feature type="domain" description="Bacterial sugar transferase" evidence="3">
    <location>
        <begin position="221"/>
        <end position="402"/>
    </location>
</feature>
<feature type="transmembrane region" description="Helical" evidence="2">
    <location>
        <begin position="36"/>
        <end position="55"/>
    </location>
</feature>
<dbReference type="AlphaFoldDB" id="A0A4Y3I306"/>
<keyword evidence="2" id="KW-1133">Transmembrane helix</keyword>
<keyword evidence="4" id="KW-0808">Transferase</keyword>
<dbReference type="Pfam" id="PF02397">
    <property type="entry name" value="Bac_transf"/>
    <property type="match status" value="1"/>
</dbReference>
<gene>
    <name evidence="4" type="primary">wcaJ</name>
    <name evidence="4" type="ORF">VIN01S_36280</name>
</gene>
<evidence type="ECO:0000256" key="2">
    <source>
        <dbReference type="SAM" id="Phobius"/>
    </source>
</evidence>
<protein>
    <submittedName>
        <fullName evidence="4">Glycosyl transferase</fullName>
    </submittedName>
</protein>